<feature type="transmembrane region" description="Helical" evidence="1">
    <location>
        <begin position="16"/>
        <end position="37"/>
    </location>
</feature>
<dbReference type="GO" id="GO:0008137">
    <property type="term" value="F:NADH dehydrogenase (ubiquinone) activity"/>
    <property type="evidence" value="ECO:0007669"/>
    <property type="project" value="InterPro"/>
</dbReference>
<keyword evidence="1" id="KW-0812">Transmembrane</keyword>
<evidence type="ECO:0000256" key="1">
    <source>
        <dbReference type="SAM" id="Phobius"/>
    </source>
</evidence>
<reference evidence="2" key="1">
    <citation type="submission" date="2018-06" db="EMBL/GenBank/DDBJ databases">
        <authorList>
            <person name="Zhirakovskaya E."/>
        </authorList>
    </citation>
    <scope>NUCLEOTIDE SEQUENCE</scope>
</reference>
<dbReference type="EC" id="1.6.5.3" evidence="2"/>
<protein>
    <submittedName>
        <fullName evidence="2">NADH-ubiquinone oxidoreductase chain J</fullName>
        <ecNumber evidence="2">1.6.5.3</ecNumber>
    </submittedName>
</protein>
<dbReference type="AlphaFoldDB" id="A0A3B1CN66"/>
<keyword evidence="2" id="KW-0560">Oxidoreductase</keyword>
<accession>A0A3B1CN66</accession>
<dbReference type="Pfam" id="PF00499">
    <property type="entry name" value="Oxidored_q3"/>
    <property type="match status" value="1"/>
</dbReference>
<keyword evidence="1" id="KW-1133">Transmembrane helix</keyword>
<evidence type="ECO:0000313" key="2">
    <source>
        <dbReference type="EMBL" id="VAX26153.1"/>
    </source>
</evidence>
<feature type="non-terminal residue" evidence="2">
    <location>
        <position position="1"/>
    </location>
</feature>
<keyword evidence="2" id="KW-0830">Ubiquinone</keyword>
<dbReference type="Gene3D" id="1.20.120.1200">
    <property type="entry name" value="NADH-ubiquinone/plastoquinone oxidoreductase chain 6, subunit NuoJ"/>
    <property type="match status" value="1"/>
</dbReference>
<proteinExistence type="predicted"/>
<dbReference type="EMBL" id="UOGE01000117">
    <property type="protein sequence ID" value="VAX26153.1"/>
    <property type="molecule type" value="Genomic_DNA"/>
</dbReference>
<keyword evidence="1" id="KW-0472">Membrane</keyword>
<name>A0A3B1CN66_9ZZZZ</name>
<dbReference type="InterPro" id="IPR042106">
    <property type="entry name" value="Nuo/plastoQ_OxRdtase_6_NuoJ"/>
</dbReference>
<sequence>QFGTTQGVGGLLYTQYLLPFEIASVLLLAALVGAVVLGKTRLR</sequence>
<dbReference type="InterPro" id="IPR001457">
    <property type="entry name" value="NADH_UbQ/plastoQ_OxRdtase_su6"/>
</dbReference>
<dbReference type="GO" id="GO:0016491">
    <property type="term" value="F:oxidoreductase activity"/>
    <property type="evidence" value="ECO:0007669"/>
    <property type="project" value="UniProtKB-KW"/>
</dbReference>
<organism evidence="2">
    <name type="scientific">hydrothermal vent metagenome</name>
    <dbReference type="NCBI Taxonomy" id="652676"/>
    <lineage>
        <taxon>unclassified sequences</taxon>
        <taxon>metagenomes</taxon>
        <taxon>ecological metagenomes</taxon>
    </lineage>
</organism>
<gene>
    <name evidence="2" type="ORF">MNBD_NITROSPINAE02-1687</name>
</gene>